<organism evidence="1 2">
    <name type="scientific">Saccharomyces cerevisiae (strain Lalvin EC1118 / Prise de mousse)</name>
    <name type="common">Baker's yeast</name>
    <dbReference type="NCBI Taxonomy" id="643680"/>
    <lineage>
        <taxon>Eukaryota</taxon>
        <taxon>Fungi</taxon>
        <taxon>Dikarya</taxon>
        <taxon>Ascomycota</taxon>
        <taxon>Saccharomycotina</taxon>
        <taxon>Saccharomycetes</taxon>
        <taxon>Saccharomycetales</taxon>
        <taxon>Saccharomycetaceae</taxon>
        <taxon>Saccharomyces</taxon>
    </lineage>
</organism>
<evidence type="ECO:0000313" key="2">
    <source>
        <dbReference type="Proteomes" id="UP000000286"/>
    </source>
</evidence>
<gene>
    <name evidence="1" type="ORF">EC1118_1C17_1343g</name>
</gene>
<reference evidence="1 2" key="1">
    <citation type="journal article" date="2009" name="Proc. Natl. Acad. Sci. U.S.A.">
        <title>Eukaryote-to-eukaryote gene transfer events revealed by the genome sequence of the wine yeast Saccharomyces cerevisiae EC1118.</title>
        <authorList>
            <person name="Novo M."/>
            <person name="Bigey F."/>
            <person name="Beyne E."/>
            <person name="Galeote V."/>
            <person name="Gavory F."/>
            <person name="Mallet S."/>
            <person name="Cambot B."/>
            <person name="Legras J.L."/>
            <person name="Wincker P."/>
            <person name="Casaregola S."/>
            <person name="Dequin S."/>
        </authorList>
    </citation>
    <scope>NUCLEOTIDE SEQUENCE [LARGE SCALE GENOMIC DNA]</scope>
    <source>
        <strain evidence="2">Lalvin EC1118 / Prise de mousse</strain>
    </source>
</reference>
<protein>
    <submittedName>
        <fullName evidence="1">EC1118_1C17_1343p</fullName>
    </submittedName>
</protein>
<dbReference type="Proteomes" id="UP000000286">
    <property type="component" value="Chromosome III"/>
</dbReference>
<name>C8Z4D9_YEAS8</name>
<dbReference type="AlphaFoldDB" id="C8Z4D9"/>
<accession>C8Z4D9</accession>
<proteinExistence type="predicted"/>
<sequence length="68" mass="7510">MLGDISKPHHTWSPSCVKISPDSPDPHPISRMKLHGCRFKSSNALSVIFAWICCTLVEPVYLCASLSL</sequence>
<dbReference type="EMBL" id="FN393062">
    <property type="protein sequence ID" value="CAY78255.1"/>
    <property type="molecule type" value="Genomic_DNA"/>
</dbReference>
<evidence type="ECO:0000313" key="1">
    <source>
        <dbReference type="EMBL" id="CAY78255.1"/>
    </source>
</evidence>
<dbReference type="HOGENOM" id="CLU_2795888_0_0_1"/>